<dbReference type="Proteomes" id="UP001431572">
    <property type="component" value="Plasmid unnamed3"/>
</dbReference>
<dbReference type="PANTHER" id="PTHR14136:SF17">
    <property type="entry name" value="BTB_POZ DOMAIN-CONTAINING PROTEIN KCTD9"/>
    <property type="match status" value="1"/>
</dbReference>
<evidence type="ECO:0000313" key="1">
    <source>
        <dbReference type="EMBL" id="WJW70418.1"/>
    </source>
</evidence>
<dbReference type="Pfam" id="PF00805">
    <property type="entry name" value="Pentapeptide"/>
    <property type="match status" value="4"/>
</dbReference>
<name>A0ABY9BB47_9CHLR</name>
<organism evidence="1 2">
    <name type="scientific">Candidatus Chlorohelix allophototropha</name>
    <dbReference type="NCBI Taxonomy" id="3003348"/>
    <lineage>
        <taxon>Bacteria</taxon>
        <taxon>Bacillati</taxon>
        <taxon>Chloroflexota</taxon>
        <taxon>Chloroflexia</taxon>
        <taxon>Candidatus Chloroheliales</taxon>
        <taxon>Candidatus Chloroheliaceae</taxon>
        <taxon>Candidatus Chlorohelix</taxon>
    </lineage>
</organism>
<dbReference type="EMBL" id="CP128403">
    <property type="protein sequence ID" value="WJW70418.1"/>
    <property type="molecule type" value="Genomic_DNA"/>
</dbReference>
<dbReference type="SUPFAM" id="SSF141571">
    <property type="entry name" value="Pentapeptide repeat-like"/>
    <property type="match status" value="2"/>
</dbReference>
<keyword evidence="2" id="KW-1185">Reference proteome</keyword>
<dbReference type="PANTHER" id="PTHR14136">
    <property type="entry name" value="BTB_POZ DOMAIN-CONTAINING PROTEIN KCTD9"/>
    <property type="match status" value="1"/>
</dbReference>
<sequence>MANEEHLSILKQGVETWNKWREEKRDIRPDLRKAILSRASLRKAILSGADLEGSALRNTDLRDADLSGAVLSLADLSGAVLSLADLSGADLRDADLRRASLSYADLSMDTNLSGAILIGAYLGNANLRGADLRDANLSGANLSSANLNFVNLRGANLSGAILSGASLEWANLSGAILSGADLQSCDLVGTNLENATLTGCKIYGVNCWDVKLSGAEQSGLIISKHNEPIITVDGLEVAQFIYLMLNNEKIRDVINTIGKKAVLILGRFNLPERKAVLNALREKLTRLGFLPIVFDFERPTDRDFTETIKTLAGMCRFIIADITNPKSTPLELQALVPDYMIPFAPIIQKGYDEQGRQEKPFAMLADLQNKYRWILDVIEYDTQEKLIANLEKAIIEPAIKKHNELIETKAQRMPVKSIDEFANQDNGL</sequence>
<proteinExistence type="predicted"/>
<dbReference type="InterPro" id="IPR051082">
    <property type="entry name" value="Pentapeptide-BTB/POZ_domain"/>
</dbReference>
<protein>
    <submittedName>
        <fullName evidence="1">Pentapeptide repeat-containing protein</fullName>
    </submittedName>
</protein>
<dbReference type="InterPro" id="IPR001646">
    <property type="entry name" value="5peptide_repeat"/>
</dbReference>
<evidence type="ECO:0000313" key="2">
    <source>
        <dbReference type="Proteomes" id="UP001431572"/>
    </source>
</evidence>
<dbReference type="RefSeq" id="WP_341472286.1">
    <property type="nucleotide sequence ID" value="NZ_CP128403.1"/>
</dbReference>
<reference evidence="1" key="1">
    <citation type="journal article" date="2024" name="Nature">
        <title>Anoxygenic phototroph of the Chloroflexota uses a type I reaction centre.</title>
        <authorList>
            <person name="Tsuji J.M."/>
            <person name="Shaw N.A."/>
            <person name="Nagashima S."/>
            <person name="Venkiteswaran J.J."/>
            <person name="Schiff S.L."/>
            <person name="Watanabe T."/>
            <person name="Fukui M."/>
            <person name="Hanada S."/>
            <person name="Tank M."/>
            <person name="Neufeld J.D."/>
        </authorList>
    </citation>
    <scope>NUCLEOTIDE SEQUENCE</scope>
    <source>
        <strain evidence="1">L227-S17</strain>
    </source>
</reference>
<geneLocation type="plasmid" evidence="1 2">
    <name>unnamed3</name>
</geneLocation>
<dbReference type="Gene3D" id="2.160.20.80">
    <property type="entry name" value="E3 ubiquitin-protein ligase SopA"/>
    <property type="match status" value="2"/>
</dbReference>
<keyword evidence="1" id="KW-0614">Plasmid</keyword>
<gene>
    <name evidence="1" type="ORF">OZ401_005102</name>
</gene>
<accession>A0ABY9BB47</accession>